<feature type="binding site" evidence="6">
    <location>
        <begin position="138"/>
        <end position="141"/>
    </location>
    <ligand>
        <name>FMN</name>
        <dbReference type="ChEBI" id="CHEBI:58210"/>
    </ligand>
</feature>
<keyword evidence="9" id="KW-1185">Reference proteome</keyword>
<evidence type="ECO:0000259" key="7">
    <source>
        <dbReference type="Pfam" id="PF02525"/>
    </source>
</evidence>
<dbReference type="InterPro" id="IPR003680">
    <property type="entry name" value="Flavodoxin_fold"/>
</dbReference>
<comment type="function">
    <text evidence="6">Also exhibits azoreductase activity. Catalyzes the reductive cleavage of the azo bond in aromatic azo compounds to the corresponding amines.</text>
</comment>
<comment type="similarity">
    <text evidence="6">Belongs to the azoreductase type 1 family.</text>
</comment>
<feature type="binding site" evidence="6">
    <location>
        <position position="10"/>
    </location>
    <ligand>
        <name>FMN</name>
        <dbReference type="ChEBI" id="CHEBI:58210"/>
    </ligand>
</feature>
<feature type="domain" description="Flavodoxin-like fold" evidence="7">
    <location>
        <begin position="3"/>
        <end position="198"/>
    </location>
</feature>
<dbReference type="EMBL" id="JAIVFP010000001">
    <property type="protein sequence ID" value="MCI4682426.1"/>
    <property type="molecule type" value="Genomic_DNA"/>
</dbReference>
<accession>A0ABS9Z5R7</accession>
<evidence type="ECO:0000256" key="2">
    <source>
        <dbReference type="ARBA" id="ARBA00022643"/>
    </source>
</evidence>
<feature type="binding site" evidence="6">
    <location>
        <begin position="94"/>
        <end position="97"/>
    </location>
    <ligand>
        <name>FMN</name>
        <dbReference type="ChEBI" id="CHEBI:58210"/>
    </ligand>
</feature>
<protein>
    <recommendedName>
        <fullName evidence="6">FMN dependent NADH:quinone oxidoreductase</fullName>
        <ecNumber evidence="6">1.6.5.-</ecNumber>
    </recommendedName>
    <alternativeName>
        <fullName evidence="6">Azo-dye reductase</fullName>
    </alternativeName>
    <alternativeName>
        <fullName evidence="6">FMN-dependent NADH-azo compound oxidoreductase</fullName>
    </alternativeName>
    <alternativeName>
        <fullName evidence="6">FMN-dependent NADH-azoreductase</fullName>
        <ecNumber evidence="6">1.7.1.17</ecNumber>
    </alternativeName>
</protein>
<comment type="caution">
    <text evidence="8">The sequence shown here is derived from an EMBL/GenBank/DDBJ whole genome shotgun (WGS) entry which is preliminary data.</text>
</comment>
<gene>
    <name evidence="6" type="primary">azoR</name>
    <name evidence="8" type="ORF">K2U94_06580</name>
</gene>
<evidence type="ECO:0000256" key="5">
    <source>
        <dbReference type="ARBA" id="ARBA00048542"/>
    </source>
</evidence>
<comment type="catalytic activity">
    <reaction evidence="6">
        <text>2 a quinone + NADH + H(+) = 2 a 1,4-benzosemiquinone + NAD(+)</text>
        <dbReference type="Rhea" id="RHEA:65952"/>
        <dbReference type="ChEBI" id="CHEBI:15378"/>
        <dbReference type="ChEBI" id="CHEBI:57540"/>
        <dbReference type="ChEBI" id="CHEBI:57945"/>
        <dbReference type="ChEBI" id="CHEBI:132124"/>
        <dbReference type="ChEBI" id="CHEBI:134225"/>
    </reaction>
</comment>
<dbReference type="SUPFAM" id="SSF52218">
    <property type="entry name" value="Flavoproteins"/>
    <property type="match status" value="1"/>
</dbReference>
<comment type="function">
    <text evidence="6">Quinone reductase that provides resistance to thiol-specific stress caused by electrophilic quinones.</text>
</comment>
<dbReference type="PANTHER" id="PTHR43741">
    <property type="entry name" value="FMN-DEPENDENT NADH-AZOREDUCTASE 1"/>
    <property type="match status" value="1"/>
</dbReference>
<reference evidence="8" key="1">
    <citation type="journal article" date="2022" name="ISME J.">
        <title>Identification of active gaseous-alkane degraders at natural gas seeps.</title>
        <authorList>
            <person name="Farhan Ul Haque M."/>
            <person name="Hernandez M."/>
            <person name="Crombie A.T."/>
            <person name="Murrell J.C."/>
        </authorList>
    </citation>
    <scope>NUCLEOTIDE SEQUENCE</scope>
    <source>
        <strain evidence="8">PC2</strain>
    </source>
</reference>
<dbReference type="PANTHER" id="PTHR43741:SF2">
    <property type="entry name" value="FMN-DEPENDENT NADH:QUINONE OXIDOREDUCTASE"/>
    <property type="match status" value="1"/>
</dbReference>
<keyword evidence="1 6" id="KW-0285">Flavoprotein</keyword>
<comment type="caution">
    <text evidence="6">Lacks conserved residue(s) required for the propagation of feature annotation.</text>
</comment>
<dbReference type="RefSeq" id="WP_243066439.1">
    <property type="nucleotide sequence ID" value="NZ_JAIVFK010000020.1"/>
</dbReference>
<evidence type="ECO:0000256" key="4">
    <source>
        <dbReference type="ARBA" id="ARBA00023027"/>
    </source>
</evidence>
<dbReference type="Gene3D" id="3.40.50.360">
    <property type="match status" value="1"/>
</dbReference>
<dbReference type="InterPro" id="IPR023048">
    <property type="entry name" value="NADH:quinone_OxRdtase_FMN_depd"/>
</dbReference>
<comment type="catalytic activity">
    <reaction evidence="5">
        <text>N,N-dimethyl-1,4-phenylenediamine + anthranilate + 2 NAD(+) = 2-(4-dimethylaminophenyl)diazenylbenzoate + 2 NADH + 2 H(+)</text>
        <dbReference type="Rhea" id="RHEA:55872"/>
        <dbReference type="ChEBI" id="CHEBI:15378"/>
        <dbReference type="ChEBI" id="CHEBI:15783"/>
        <dbReference type="ChEBI" id="CHEBI:16567"/>
        <dbReference type="ChEBI" id="CHEBI:57540"/>
        <dbReference type="ChEBI" id="CHEBI:57945"/>
        <dbReference type="ChEBI" id="CHEBI:71579"/>
        <dbReference type="EC" id="1.7.1.17"/>
    </reaction>
    <physiologicalReaction direction="right-to-left" evidence="5">
        <dbReference type="Rhea" id="RHEA:55874"/>
    </physiologicalReaction>
</comment>
<dbReference type="HAMAP" id="MF_01216">
    <property type="entry name" value="Azoreductase_type1"/>
    <property type="match status" value="1"/>
</dbReference>
<evidence type="ECO:0000256" key="6">
    <source>
        <dbReference type="HAMAP-Rule" id="MF_01216"/>
    </source>
</evidence>
<dbReference type="EC" id="1.7.1.17" evidence="6"/>
<organism evidence="8 9">
    <name type="scientific">Candidatus Rhodoblastus alkanivorans</name>
    <dbReference type="NCBI Taxonomy" id="2954117"/>
    <lineage>
        <taxon>Bacteria</taxon>
        <taxon>Pseudomonadati</taxon>
        <taxon>Pseudomonadota</taxon>
        <taxon>Alphaproteobacteria</taxon>
        <taxon>Hyphomicrobiales</taxon>
        <taxon>Rhodoblastaceae</taxon>
        <taxon>Rhodoblastus</taxon>
    </lineage>
</organism>
<comment type="subunit">
    <text evidence="6">Homodimer.</text>
</comment>
<dbReference type="InterPro" id="IPR029039">
    <property type="entry name" value="Flavoprotein-like_sf"/>
</dbReference>
<proteinExistence type="inferred from homology"/>
<evidence type="ECO:0000313" key="8">
    <source>
        <dbReference type="EMBL" id="MCI4682426.1"/>
    </source>
</evidence>
<evidence type="ECO:0000256" key="1">
    <source>
        <dbReference type="ARBA" id="ARBA00022630"/>
    </source>
</evidence>
<comment type="cofactor">
    <cofactor evidence="6">
        <name>FMN</name>
        <dbReference type="ChEBI" id="CHEBI:58210"/>
    </cofactor>
    <text evidence="6">Binds 1 FMN per subunit.</text>
</comment>
<sequence>MSSILAIHSSLSRENAISSKLVDQTVASLAQGEPGSRVVTRDLAATPIPHLDGAAISGIRGDAITEDQIAARALSTELVDELKAADILVIGAPMYNFGIASSLKAWFDYVLHPGVTFKYGEGGPKGLLTGKRAIVILSRGGFFSDGPAKAMDSQEPHLRTLLWFMGITDVTFIRAERLAMGPQAMETAVAAATKDIEETVETMKAAA</sequence>
<dbReference type="Proteomes" id="UP001139104">
    <property type="component" value="Unassembled WGS sequence"/>
</dbReference>
<dbReference type="EC" id="1.6.5.-" evidence="6"/>
<dbReference type="InterPro" id="IPR050104">
    <property type="entry name" value="FMN-dep_NADH:Q_OxRdtase_AzoR1"/>
</dbReference>
<keyword evidence="2 6" id="KW-0288">FMN</keyword>
<dbReference type="Pfam" id="PF02525">
    <property type="entry name" value="Flavodoxin_2"/>
    <property type="match status" value="1"/>
</dbReference>
<keyword evidence="4 6" id="KW-0520">NAD</keyword>
<evidence type="ECO:0000256" key="3">
    <source>
        <dbReference type="ARBA" id="ARBA00023002"/>
    </source>
</evidence>
<evidence type="ECO:0000313" key="9">
    <source>
        <dbReference type="Proteomes" id="UP001139104"/>
    </source>
</evidence>
<name>A0ABS9Z5R7_9HYPH</name>
<keyword evidence="3 6" id="KW-0560">Oxidoreductase</keyword>